<sequence length="49" mass="5017">MTNLIAKLHARLVRDDRGAATLDVGLAAVLVGITSVAAVTLLGGDISTW</sequence>
<gene>
    <name evidence="2" type="ORF">Dsi01nite_038000</name>
</gene>
<keyword evidence="1" id="KW-0472">Membrane</keyword>
<dbReference type="EMBL" id="BONQ01000056">
    <property type="protein sequence ID" value="GIG45759.1"/>
    <property type="molecule type" value="Genomic_DNA"/>
</dbReference>
<protein>
    <submittedName>
        <fullName evidence="2">Uncharacterized protein</fullName>
    </submittedName>
</protein>
<keyword evidence="1" id="KW-0812">Transmembrane</keyword>
<name>A0A919U7Q8_9ACTN</name>
<comment type="caution">
    <text evidence="2">The sequence shown here is derived from an EMBL/GenBank/DDBJ whole genome shotgun (WGS) entry which is preliminary data.</text>
</comment>
<accession>A0A919U7Q8</accession>
<dbReference type="RefSeq" id="WP_203847563.1">
    <property type="nucleotide sequence ID" value="NZ_BAAAVW010000033.1"/>
</dbReference>
<evidence type="ECO:0000313" key="3">
    <source>
        <dbReference type="Proteomes" id="UP000660611"/>
    </source>
</evidence>
<reference evidence="2" key="1">
    <citation type="submission" date="2021-01" db="EMBL/GenBank/DDBJ databases">
        <title>Whole genome shotgun sequence of Dactylosporangium siamense NBRC 106093.</title>
        <authorList>
            <person name="Komaki H."/>
            <person name="Tamura T."/>
        </authorList>
    </citation>
    <scope>NUCLEOTIDE SEQUENCE</scope>
    <source>
        <strain evidence="2">NBRC 106093</strain>
    </source>
</reference>
<organism evidence="2 3">
    <name type="scientific">Dactylosporangium siamense</name>
    <dbReference type="NCBI Taxonomy" id="685454"/>
    <lineage>
        <taxon>Bacteria</taxon>
        <taxon>Bacillati</taxon>
        <taxon>Actinomycetota</taxon>
        <taxon>Actinomycetes</taxon>
        <taxon>Micromonosporales</taxon>
        <taxon>Micromonosporaceae</taxon>
        <taxon>Dactylosporangium</taxon>
    </lineage>
</organism>
<proteinExistence type="predicted"/>
<keyword evidence="1" id="KW-1133">Transmembrane helix</keyword>
<dbReference type="Proteomes" id="UP000660611">
    <property type="component" value="Unassembled WGS sequence"/>
</dbReference>
<feature type="transmembrane region" description="Helical" evidence="1">
    <location>
        <begin position="20"/>
        <end position="43"/>
    </location>
</feature>
<evidence type="ECO:0000313" key="2">
    <source>
        <dbReference type="EMBL" id="GIG45759.1"/>
    </source>
</evidence>
<evidence type="ECO:0000256" key="1">
    <source>
        <dbReference type="SAM" id="Phobius"/>
    </source>
</evidence>
<dbReference type="AlphaFoldDB" id="A0A919U7Q8"/>
<keyword evidence="3" id="KW-1185">Reference proteome</keyword>